<dbReference type="Proteomes" id="UP000681414">
    <property type="component" value="Unassembled WGS sequence"/>
</dbReference>
<dbReference type="AlphaFoldDB" id="A0A942YKY0"/>
<organism evidence="1 2">
    <name type="scientific">Lederbergia citri</name>
    <dbReference type="NCBI Taxonomy" id="2833580"/>
    <lineage>
        <taxon>Bacteria</taxon>
        <taxon>Bacillati</taxon>
        <taxon>Bacillota</taxon>
        <taxon>Bacilli</taxon>
        <taxon>Bacillales</taxon>
        <taxon>Bacillaceae</taxon>
        <taxon>Lederbergia</taxon>
    </lineage>
</organism>
<accession>A0A942YKY0</accession>
<dbReference type="EMBL" id="JAGYPG010000005">
    <property type="protein sequence ID" value="MBS4197811.1"/>
    <property type="molecule type" value="Genomic_DNA"/>
</dbReference>
<keyword evidence="2" id="KW-1185">Reference proteome</keyword>
<name>A0A942YKY0_9BACI</name>
<gene>
    <name evidence="1" type="ORF">KHA97_22480</name>
</gene>
<evidence type="ECO:0000313" key="2">
    <source>
        <dbReference type="Proteomes" id="UP000681414"/>
    </source>
</evidence>
<evidence type="ECO:0000313" key="1">
    <source>
        <dbReference type="EMBL" id="MBS4197811.1"/>
    </source>
</evidence>
<reference evidence="1 2" key="1">
    <citation type="submission" date="2021-05" db="EMBL/GenBank/DDBJ databases">
        <title>Novel Bacillus species.</title>
        <authorList>
            <person name="Liu G."/>
        </authorList>
    </citation>
    <scope>NUCLEOTIDE SEQUENCE [LARGE SCALE GENOMIC DNA]</scope>
    <source>
        <strain evidence="2">FJAT-49780</strain>
    </source>
</reference>
<proteinExistence type="predicted"/>
<sequence length="48" mass="5855">MVESWDVKSIKENEKINIRTKEMDKNDKKKDVIHAEKLRYENADEIYE</sequence>
<dbReference type="RefSeq" id="WP_213127038.1">
    <property type="nucleotide sequence ID" value="NZ_JAGYPG010000005.1"/>
</dbReference>
<comment type="caution">
    <text evidence="1">The sequence shown here is derived from an EMBL/GenBank/DDBJ whole genome shotgun (WGS) entry which is preliminary data.</text>
</comment>
<protein>
    <submittedName>
        <fullName evidence="1">Uncharacterized protein</fullName>
    </submittedName>
</protein>